<protein>
    <submittedName>
        <fullName evidence="1">Gag/pol protein</fullName>
    </submittedName>
</protein>
<evidence type="ECO:0000313" key="1">
    <source>
        <dbReference type="EMBL" id="TYK28178.1"/>
    </source>
</evidence>
<sequence length="124" mass="14503">MSDILSKKHEIMVTARLIMDSLKEMFGQYNVEMNRIEYKSCKLFNLLRDRKKERKSPTAAVEGKWKAKVAIKGKCFHYNVDGRWKRNCPKYLKTSSLKQLEEDEMTLKVRTGDVNSARAVEDVK</sequence>
<reference evidence="1 2" key="1">
    <citation type="submission" date="2019-08" db="EMBL/GenBank/DDBJ databases">
        <title>Draft genome sequences of two oriental melons (Cucumis melo L. var makuwa).</title>
        <authorList>
            <person name="Kwon S.-Y."/>
        </authorList>
    </citation>
    <scope>NUCLEOTIDE SEQUENCE [LARGE SCALE GENOMIC DNA]</scope>
    <source>
        <strain evidence="2">cv. Chang Bougi</strain>
        <tissue evidence="1">Leaf</tissue>
    </source>
</reference>
<dbReference type="EMBL" id="SSTD01002353">
    <property type="protein sequence ID" value="TYK28178.1"/>
    <property type="molecule type" value="Genomic_DNA"/>
</dbReference>
<proteinExistence type="predicted"/>
<gene>
    <name evidence="1" type="ORF">E5676_scaffold289G00960</name>
</gene>
<name>A0A5D3DXM3_CUCMM</name>
<evidence type="ECO:0000313" key="2">
    <source>
        <dbReference type="Proteomes" id="UP000321947"/>
    </source>
</evidence>
<dbReference type="AlphaFoldDB" id="A0A5D3DXM3"/>
<comment type="caution">
    <text evidence="1">The sequence shown here is derived from an EMBL/GenBank/DDBJ whole genome shotgun (WGS) entry which is preliminary data.</text>
</comment>
<organism evidence="1 2">
    <name type="scientific">Cucumis melo var. makuwa</name>
    <name type="common">Oriental melon</name>
    <dbReference type="NCBI Taxonomy" id="1194695"/>
    <lineage>
        <taxon>Eukaryota</taxon>
        <taxon>Viridiplantae</taxon>
        <taxon>Streptophyta</taxon>
        <taxon>Embryophyta</taxon>
        <taxon>Tracheophyta</taxon>
        <taxon>Spermatophyta</taxon>
        <taxon>Magnoliopsida</taxon>
        <taxon>eudicotyledons</taxon>
        <taxon>Gunneridae</taxon>
        <taxon>Pentapetalae</taxon>
        <taxon>rosids</taxon>
        <taxon>fabids</taxon>
        <taxon>Cucurbitales</taxon>
        <taxon>Cucurbitaceae</taxon>
        <taxon>Benincaseae</taxon>
        <taxon>Cucumis</taxon>
    </lineage>
</organism>
<accession>A0A5D3DXM3</accession>
<dbReference type="Proteomes" id="UP000321947">
    <property type="component" value="Unassembled WGS sequence"/>
</dbReference>